<dbReference type="InterPro" id="IPR020845">
    <property type="entry name" value="AMP-binding_CS"/>
</dbReference>
<dbReference type="GO" id="GO:0004467">
    <property type="term" value="F:long-chain fatty acid-CoA ligase activity"/>
    <property type="evidence" value="ECO:0007669"/>
    <property type="project" value="TreeGrafter"/>
</dbReference>
<comment type="caution">
    <text evidence="5">The sequence shown here is derived from an EMBL/GenBank/DDBJ whole genome shotgun (WGS) entry which is preliminary data.</text>
</comment>
<keyword evidence="2" id="KW-0276">Fatty acid metabolism</keyword>
<proteinExistence type="predicted"/>
<keyword evidence="3" id="KW-0443">Lipid metabolism</keyword>
<dbReference type="RefSeq" id="WP_170118363.1">
    <property type="nucleotide sequence ID" value="NZ_PZZL01000026.1"/>
</dbReference>
<evidence type="ECO:0000256" key="3">
    <source>
        <dbReference type="ARBA" id="ARBA00023098"/>
    </source>
</evidence>
<dbReference type="EMBL" id="PZZL01000026">
    <property type="protein sequence ID" value="PTM48257.1"/>
    <property type="molecule type" value="Genomic_DNA"/>
</dbReference>
<evidence type="ECO:0000313" key="6">
    <source>
        <dbReference type="Proteomes" id="UP000241808"/>
    </source>
</evidence>
<gene>
    <name evidence="5" type="ORF">C8P69_1261</name>
</gene>
<dbReference type="InterPro" id="IPR000873">
    <property type="entry name" value="AMP-dep_synth/lig_dom"/>
</dbReference>
<feature type="domain" description="AMP-dependent synthetase/ligase" evidence="4">
    <location>
        <begin position="25"/>
        <end position="290"/>
    </location>
</feature>
<dbReference type="Proteomes" id="UP000241808">
    <property type="component" value="Unassembled WGS sequence"/>
</dbReference>
<dbReference type="InterPro" id="IPR042099">
    <property type="entry name" value="ANL_N_sf"/>
</dbReference>
<keyword evidence="6" id="KW-1185">Reference proteome</keyword>
<feature type="non-terminal residue" evidence="5">
    <location>
        <position position="290"/>
    </location>
</feature>
<dbReference type="PRINTS" id="PR00154">
    <property type="entry name" value="AMPBINDING"/>
</dbReference>
<dbReference type="AlphaFoldDB" id="A0A2T4YWB8"/>
<dbReference type="SUPFAM" id="SSF56801">
    <property type="entry name" value="Acetyl-CoA synthetase-like"/>
    <property type="match status" value="1"/>
</dbReference>
<organism evidence="5 6">
    <name type="scientific">Phreatobacter oligotrophus</name>
    <dbReference type="NCBI Taxonomy" id="1122261"/>
    <lineage>
        <taxon>Bacteria</taxon>
        <taxon>Pseudomonadati</taxon>
        <taxon>Pseudomonadota</taxon>
        <taxon>Alphaproteobacteria</taxon>
        <taxon>Hyphomicrobiales</taxon>
        <taxon>Phreatobacteraceae</taxon>
        <taxon>Phreatobacter</taxon>
    </lineage>
</organism>
<dbReference type="PROSITE" id="PS00455">
    <property type="entry name" value="AMP_BINDING"/>
    <property type="match status" value="1"/>
</dbReference>
<dbReference type="PANTHER" id="PTHR43272">
    <property type="entry name" value="LONG-CHAIN-FATTY-ACID--COA LIGASE"/>
    <property type="match status" value="1"/>
</dbReference>
<dbReference type="Gene3D" id="3.40.50.12780">
    <property type="entry name" value="N-terminal domain of ligase-like"/>
    <property type="match status" value="1"/>
</dbReference>
<accession>A0A2T4YWB8</accession>
<evidence type="ECO:0000256" key="2">
    <source>
        <dbReference type="ARBA" id="ARBA00022832"/>
    </source>
</evidence>
<dbReference type="InterPro" id="IPR020459">
    <property type="entry name" value="AMP-binding"/>
</dbReference>
<dbReference type="PANTHER" id="PTHR43272:SF32">
    <property type="entry name" value="AMP-DEPENDENT SYNTHETASE_LIGASE DOMAIN-CONTAINING PROTEIN"/>
    <property type="match status" value="1"/>
</dbReference>
<evidence type="ECO:0000259" key="4">
    <source>
        <dbReference type="Pfam" id="PF00501"/>
    </source>
</evidence>
<dbReference type="GO" id="GO:0016020">
    <property type="term" value="C:membrane"/>
    <property type="evidence" value="ECO:0007669"/>
    <property type="project" value="TreeGrafter"/>
</dbReference>
<dbReference type="Pfam" id="PF00501">
    <property type="entry name" value="AMP-binding"/>
    <property type="match status" value="1"/>
</dbReference>
<sequence length="290" mass="31646">MFDIWPNQAIRPAAIPAGDTVAKVFDAAVRQRGAKVAVRQKDFGLWKETSWTGMGDAVREIGMGLVALGLQPGEVVSILANTRQEWSFADYAIICAGGVSNGIYPTDAPPQCEYLLTDSASVFCVVEDEEQLDKILAVRDSVPSLRKIIVMETEGLRHFSDPQVMTLDALRRLGAEAHAADTGEWERRLACRGPEDLAILVYTSGTTGKPKGAMITHRNILAAISVISNESIRQNEDDQRMAFLPLCHVAERVGGQFLALYSGATLNFVENPETVPDNVREIAPTIFFAV</sequence>
<reference evidence="5 6" key="1">
    <citation type="submission" date="2018-04" db="EMBL/GenBank/DDBJ databases">
        <title>Genomic Encyclopedia of Archaeal and Bacterial Type Strains, Phase II (KMG-II): from individual species to whole genera.</title>
        <authorList>
            <person name="Goeker M."/>
        </authorList>
    </citation>
    <scope>NUCLEOTIDE SEQUENCE [LARGE SCALE GENOMIC DNA]</scope>
    <source>
        <strain evidence="5 6">DSM 25521</strain>
    </source>
</reference>
<evidence type="ECO:0000256" key="1">
    <source>
        <dbReference type="ARBA" id="ARBA00022598"/>
    </source>
</evidence>
<protein>
    <submittedName>
        <fullName evidence="5">AMP-binding enzyme</fullName>
    </submittedName>
</protein>
<name>A0A2T4YWB8_9HYPH</name>
<keyword evidence="1" id="KW-0436">Ligase</keyword>
<evidence type="ECO:0000313" key="5">
    <source>
        <dbReference type="EMBL" id="PTM48257.1"/>
    </source>
</evidence>